<proteinExistence type="predicted"/>
<feature type="domain" description="3-hydroxyacyl-CoA dehydrogenase C-terminal" evidence="1">
    <location>
        <begin position="147"/>
        <end position="225"/>
    </location>
</feature>
<comment type="caution">
    <text evidence="2">The sequence shown here is derived from an EMBL/GenBank/DDBJ whole genome shotgun (WGS) entry which is preliminary data.</text>
</comment>
<dbReference type="SUPFAM" id="SSF48179">
    <property type="entry name" value="6-phosphogluconate dehydrogenase C-terminal domain-like"/>
    <property type="match status" value="1"/>
</dbReference>
<name>A0ABW9RXD4_9BACT</name>
<sequence>MLISIFALKLQIMKILIIGEEENFLEFKAKFSDNHEYTFLSQLTSPRFLSEKDLVFDFIIDENPDHFECYKNPGNAVIFLNTVKISLAELVFLNGPVDGQVFGFNGLPTFVNREVIEVSALKGEYETLSKVFGSLNTEYKLVDDRVGMVTPRIIFMIINEAFYTVQEGTASREDIDAGMRLGTNYPYGPFEWLDLIGIHHVYETLEAIYEDTKDERYKICPLLKKEYLLGVS</sequence>
<protein>
    <submittedName>
        <fullName evidence="2">3-hydroxyacyl-CoA dehydrogenase</fullName>
    </submittedName>
</protein>
<reference evidence="2 3" key="1">
    <citation type="submission" date="2019-02" db="EMBL/GenBank/DDBJ databases">
        <authorList>
            <person name="Goldberg S.R."/>
            <person name="Haltli B.A."/>
            <person name="Correa H."/>
            <person name="Russell K.G."/>
        </authorList>
    </citation>
    <scope>NUCLEOTIDE SEQUENCE [LARGE SCALE GENOMIC DNA]</scope>
    <source>
        <strain evidence="2 3">JCM 16186</strain>
    </source>
</reference>
<evidence type="ECO:0000259" key="1">
    <source>
        <dbReference type="Pfam" id="PF00725"/>
    </source>
</evidence>
<evidence type="ECO:0000313" key="2">
    <source>
        <dbReference type="EMBL" id="MTI28536.1"/>
    </source>
</evidence>
<keyword evidence="3" id="KW-1185">Reference proteome</keyword>
<dbReference type="Proteomes" id="UP000798808">
    <property type="component" value="Unassembled WGS sequence"/>
</dbReference>
<dbReference type="InterPro" id="IPR013328">
    <property type="entry name" value="6PGD_dom2"/>
</dbReference>
<dbReference type="PANTHER" id="PTHR48075">
    <property type="entry name" value="3-HYDROXYACYL-COA DEHYDROGENASE FAMILY PROTEIN"/>
    <property type="match status" value="1"/>
</dbReference>
<dbReference type="EMBL" id="SMLW01000666">
    <property type="protein sequence ID" value="MTI28536.1"/>
    <property type="molecule type" value="Genomic_DNA"/>
</dbReference>
<dbReference type="Gene3D" id="1.10.1040.10">
    <property type="entry name" value="N-(1-d-carboxylethyl)-l-norvaline Dehydrogenase, domain 2"/>
    <property type="match status" value="1"/>
</dbReference>
<evidence type="ECO:0000313" key="3">
    <source>
        <dbReference type="Proteomes" id="UP000798808"/>
    </source>
</evidence>
<dbReference type="InterPro" id="IPR006108">
    <property type="entry name" value="3HC_DH_C"/>
</dbReference>
<dbReference type="InterPro" id="IPR008927">
    <property type="entry name" value="6-PGluconate_DH-like_C_sf"/>
</dbReference>
<accession>A0ABW9RXD4</accession>
<dbReference type="PANTHER" id="PTHR48075:SF5">
    <property type="entry name" value="3-HYDROXYBUTYRYL-COA DEHYDROGENASE"/>
    <property type="match status" value="1"/>
</dbReference>
<gene>
    <name evidence="2" type="ORF">E1163_26500</name>
</gene>
<organism evidence="2 3">
    <name type="scientific">Fulvivirga kasyanovii</name>
    <dbReference type="NCBI Taxonomy" id="396812"/>
    <lineage>
        <taxon>Bacteria</taxon>
        <taxon>Pseudomonadati</taxon>
        <taxon>Bacteroidota</taxon>
        <taxon>Cytophagia</taxon>
        <taxon>Cytophagales</taxon>
        <taxon>Fulvivirgaceae</taxon>
        <taxon>Fulvivirga</taxon>
    </lineage>
</organism>
<dbReference type="Pfam" id="PF00725">
    <property type="entry name" value="3HCDH"/>
    <property type="match status" value="1"/>
</dbReference>